<accession>C9LG02</accession>
<comment type="caution">
    <text evidence="1">The sequence shown here is derived from an EMBL/GenBank/DDBJ whole genome shotgun (WGS) entry which is preliminary data.</text>
</comment>
<evidence type="ECO:0000313" key="2">
    <source>
        <dbReference type="Proteomes" id="UP000003460"/>
    </source>
</evidence>
<dbReference type="HOGENOM" id="CLU_3294560_0_0_10"/>
<dbReference type="EMBL" id="ACIJ02000018">
    <property type="protein sequence ID" value="EEX71610.1"/>
    <property type="molecule type" value="Genomic_DNA"/>
</dbReference>
<gene>
    <name evidence="1" type="ORF">GCWU000325_01140</name>
</gene>
<name>C9LG02_9BACT</name>
<dbReference type="Proteomes" id="UP000003460">
    <property type="component" value="Unassembled WGS sequence"/>
</dbReference>
<sequence>MFPYTLQTFQEKISIFLFNTIYCKLFDGDITSFLWNVNYH</sequence>
<organism evidence="1 2">
    <name type="scientific">Alloprevotella tannerae ATCC 51259</name>
    <dbReference type="NCBI Taxonomy" id="626522"/>
    <lineage>
        <taxon>Bacteria</taxon>
        <taxon>Pseudomonadati</taxon>
        <taxon>Bacteroidota</taxon>
        <taxon>Bacteroidia</taxon>
        <taxon>Bacteroidales</taxon>
        <taxon>Prevotellaceae</taxon>
        <taxon>Alloprevotella</taxon>
    </lineage>
</organism>
<protein>
    <submittedName>
        <fullName evidence="1">Uncharacterized protein</fullName>
    </submittedName>
</protein>
<proteinExistence type="predicted"/>
<reference evidence="1" key="1">
    <citation type="submission" date="2009-09" db="EMBL/GenBank/DDBJ databases">
        <authorList>
            <person name="Weinstock G."/>
            <person name="Sodergren E."/>
            <person name="Clifton S."/>
            <person name="Fulton L."/>
            <person name="Fulton B."/>
            <person name="Courtney L."/>
            <person name="Fronick C."/>
            <person name="Harrison M."/>
            <person name="Strong C."/>
            <person name="Farmer C."/>
            <person name="Delahaunty K."/>
            <person name="Markovic C."/>
            <person name="Hall O."/>
            <person name="Minx P."/>
            <person name="Tomlinson C."/>
            <person name="Mitreva M."/>
            <person name="Nelson J."/>
            <person name="Hou S."/>
            <person name="Wollam A."/>
            <person name="Pepin K.H."/>
            <person name="Johnson M."/>
            <person name="Bhonagiri V."/>
            <person name="Nash W.E."/>
            <person name="Warren W."/>
            <person name="Chinwalla A."/>
            <person name="Mardis E.R."/>
            <person name="Wilson R.K."/>
        </authorList>
    </citation>
    <scope>NUCLEOTIDE SEQUENCE [LARGE SCALE GENOMIC DNA]</scope>
    <source>
        <strain evidence="1">ATCC 51259</strain>
    </source>
</reference>
<evidence type="ECO:0000313" key="1">
    <source>
        <dbReference type="EMBL" id="EEX71610.1"/>
    </source>
</evidence>
<dbReference type="AlphaFoldDB" id="C9LG02"/>
<keyword evidence="2" id="KW-1185">Reference proteome</keyword>